<comment type="caution">
    <text evidence="11">The sequence shown here is derived from an EMBL/GenBank/DDBJ whole genome shotgun (WGS) entry which is preliminary data.</text>
</comment>
<accession>A0A812BKJ6</accession>
<dbReference type="SUPFAM" id="SSF52540">
    <property type="entry name" value="P-loop containing nucleoside triphosphate hydrolases"/>
    <property type="match status" value="1"/>
</dbReference>
<keyword evidence="3" id="KW-0488">Methylation</keyword>
<evidence type="ECO:0000256" key="6">
    <source>
        <dbReference type="ARBA" id="ARBA00023136"/>
    </source>
</evidence>
<dbReference type="EMBL" id="CAHIKZ030000614">
    <property type="protein sequence ID" value="CAE1229374.1"/>
    <property type="molecule type" value="Genomic_DNA"/>
</dbReference>
<keyword evidence="12" id="KW-1185">Reference proteome</keyword>
<dbReference type="SMART" id="SM00176">
    <property type="entry name" value="RAN"/>
    <property type="match status" value="1"/>
</dbReference>
<comment type="similarity">
    <text evidence="9">Belongs to the small GTPase superfamily. RasD family.</text>
</comment>
<evidence type="ECO:0000256" key="9">
    <source>
        <dbReference type="ARBA" id="ARBA00038061"/>
    </source>
</evidence>
<sequence length="238" mass="27093">MNDTDQRHRVVVLGAGGVGKSSVIKRFLFGAFTPEYHETVEDLFCRQYDISGSLIKVDILDTAGNIPFPAMRRLSISTAHAFTLVYSITNVDSYKEVKELWIQIKEERRDYEKIPVVIVGNKVDLENDRIIEKFDALDWVNNDGLKGRFVEVSAKTGECINDIFRILLIQANIPTVRQLEPFLKRRLSLDHTAEDEASDNTVDEEKKKFLRSRSLIRRGSKPKIKRSGHPGKNDCGIS</sequence>
<dbReference type="AlphaFoldDB" id="A0A812BKJ6"/>
<evidence type="ECO:0000256" key="2">
    <source>
        <dbReference type="ARBA" id="ARBA00022475"/>
    </source>
</evidence>
<dbReference type="PANTHER" id="PTHR46149:SF7">
    <property type="entry name" value="GTP-BINDING PROTEIN DI-RAS2"/>
    <property type="match status" value="1"/>
</dbReference>
<dbReference type="GO" id="GO:0005886">
    <property type="term" value="C:plasma membrane"/>
    <property type="evidence" value="ECO:0007669"/>
    <property type="project" value="UniProtKB-SubCell"/>
</dbReference>
<dbReference type="InterPro" id="IPR005225">
    <property type="entry name" value="Small_GTP-bd"/>
</dbReference>
<dbReference type="PROSITE" id="PS51419">
    <property type="entry name" value="RAB"/>
    <property type="match status" value="1"/>
</dbReference>
<evidence type="ECO:0000256" key="8">
    <source>
        <dbReference type="ARBA" id="ARBA00023289"/>
    </source>
</evidence>
<evidence type="ECO:0000256" key="5">
    <source>
        <dbReference type="ARBA" id="ARBA00023134"/>
    </source>
</evidence>
<dbReference type="InterPro" id="IPR027417">
    <property type="entry name" value="P-loop_NTPase"/>
</dbReference>
<feature type="compositionally biased region" description="Basic residues" evidence="10">
    <location>
        <begin position="208"/>
        <end position="229"/>
    </location>
</feature>
<keyword evidence="2" id="KW-1003">Cell membrane</keyword>
<organism evidence="11 12">
    <name type="scientific">Acanthosepion pharaonis</name>
    <name type="common">Pharaoh cuttlefish</name>
    <name type="synonym">Sepia pharaonis</name>
    <dbReference type="NCBI Taxonomy" id="158019"/>
    <lineage>
        <taxon>Eukaryota</taxon>
        <taxon>Metazoa</taxon>
        <taxon>Spiralia</taxon>
        <taxon>Lophotrochozoa</taxon>
        <taxon>Mollusca</taxon>
        <taxon>Cephalopoda</taxon>
        <taxon>Coleoidea</taxon>
        <taxon>Decapodiformes</taxon>
        <taxon>Sepiida</taxon>
        <taxon>Sepiina</taxon>
        <taxon>Sepiidae</taxon>
        <taxon>Acanthosepion</taxon>
    </lineage>
</organism>
<evidence type="ECO:0000256" key="7">
    <source>
        <dbReference type="ARBA" id="ARBA00023288"/>
    </source>
</evidence>
<dbReference type="FunFam" id="3.40.50.300:FF:000475">
    <property type="entry name" value="GTP-binding protein Rhes"/>
    <property type="match status" value="1"/>
</dbReference>
<dbReference type="OrthoDB" id="265044at2759"/>
<proteinExistence type="inferred from homology"/>
<dbReference type="PANTHER" id="PTHR46149">
    <property type="entry name" value="MIP08469P"/>
    <property type="match status" value="1"/>
</dbReference>
<dbReference type="SMART" id="SM00174">
    <property type="entry name" value="RHO"/>
    <property type="match status" value="1"/>
</dbReference>
<reference evidence="11" key="1">
    <citation type="submission" date="2021-01" db="EMBL/GenBank/DDBJ databases">
        <authorList>
            <person name="Li R."/>
            <person name="Bekaert M."/>
        </authorList>
    </citation>
    <scope>NUCLEOTIDE SEQUENCE</scope>
    <source>
        <strain evidence="11">Farmed</strain>
    </source>
</reference>
<keyword evidence="5" id="KW-0342">GTP-binding</keyword>
<dbReference type="SMART" id="SM00173">
    <property type="entry name" value="RAS"/>
    <property type="match status" value="1"/>
</dbReference>
<dbReference type="GO" id="GO:0003924">
    <property type="term" value="F:GTPase activity"/>
    <property type="evidence" value="ECO:0007669"/>
    <property type="project" value="InterPro"/>
</dbReference>
<keyword evidence="4" id="KW-0547">Nucleotide-binding</keyword>
<evidence type="ECO:0000256" key="4">
    <source>
        <dbReference type="ARBA" id="ARBA00022741"/>
    </source>
</evidence>
<keyword evidence="7" id="KW-0449">Lipoprotein</keyword>
<evidence type="ECO:0000313" key="12">
    <source>
        <dbReference type="Proteomes" id="UP000597762"/>
    </source>
</evidence>
<keyword evidence="6" id="KW-0472">Membrane</keyword>
<dbReference type="InterPro" id="IPR001806">
    <property type="entry name" value="Small_GTPase"/>
</dbReference>
<keyword evidence="8" id="KW-0636">Prenylation</keyword>
<name>A0A812BKJ6_ACAPH</name>
<dbReference type="NCBIfam" id="TIGR00231">
    <property type="entry name" value="small_GTP"/>
    <property type="match status" value="1"/>
</dbReference>
<dbReference type="PROSITE" id="PS51421">
    <property type="entry name" value="RAS"/>
    <property type="match status" value="1"/>
</dbReference>
<dbReference type="Gene3D" id="3.40.50.300">
    <property type="entry name" value="P-loop containing nucleotide triphosphate hydrolases"/>
    <property type="match status" value="1"/>
</dbReference>
<dbReference type="PRINTS" id="PR00449">
    <property type="entry name" value="RASTRNSFRMNG"/>
</dbReference>
<evidence type="ECO:0000313" key="11">
    <source>
        <dbReference type="EMBL" id="CAE1229374.1"/>
    </source>
</evidence>
<dbReference type="Pfam" id="PF00071">
    <property type="entry name" value="Ras"/>
    <property type="match status" value="1"/>
</dbReference>
<evidence type="ECO:0000256" key="1">
    <source>
        <dbReference type="ARBA" id="ARBA00004193"/>
    </source>
</evidence>
<evidence type="ECO:0000256" key="10">
    <source>
        <dbReference type="SAM" id="MobiDB-lite"/>
    </source>
</evidence>
<evidence type="ECO:0000256" key="3">
    <source>
        <dbReference type="ARBA" id="ARBA00022481"/>
    </source>
</evidence>
<gene>
    <name evidence="11" type="ORF">SPHA_17265</name>
</gene>
<feature type="region of interest" description="Disordered" evidence="10">
    <location>
        <begin position="194"/>
        <end position="238"/>
    </location>
</feature>
<dbReference type="GO" id="GO:0005525">
    <property type="term" value="F:GTP binding"/>
    <property type="evidence" value="ECO:0007669"/>
    <property type="project" value="UniProtKB-KW"/>
</dbReference>
<dbReference type="InterPro" id="IPR052236">
    <property type="entry name" value="Small_GTPase_RasD"/>
</dbReference>
<dbReference type="SMART" id="SM00175">
    <property type="entry name" value="RAB"/>
    <property type="match status" value="1"/>
</dbReference>
<comment type="subcellular location">
    <subcellularLocation>
        <location evidence="1">Cell membrane</location>
        <topology evidence="1">Lipid-anchor</topology>
    </subcellularLocation>
</comment>
<protein>
    <submittedName>
        <fullName evidence="11">GTP-binding protein Rhes,GTP-binding protein Di-Ras2</fullName>
    </submittedName>
</protein>
<dbReference type="Proteomes" id="UP000597762">
    <property type="component" value="Unassembled WGS sequence"/>
</dbReference>